<dbReference type="Proteomes" id="UP000434916">
    <property type="component" value="Unassembled WGS sequence"/>
</dbReference>
<keyword evidence="10" id="KW-1185">Reference proteome</keyword>
<reference evidence="10 11" key="2">
    <citation type="journal article" date="2019" name="Nat. Med.">
        <title>A library of human gut bacterial isolates paired with longitudinal multiomics data enables mechanistic microbiome research.</title>
        <authorList>
            <person name="Poyet M."/>
            <person name="Groussin M."/>
            <person name="Gibbons S.M."/>
            <person name="Avila-Pacheco J."/>
            <person name="Jiang X."/>
            <person name="Kearney S.M."/>
            <person name="Perrotta A.R."/>
            <person name="Berdy B."/>
            <person name="Zhao S."/>
            <person name="Lieberman T.D."/>
            <person name="Swanson P.K."/>
            <person name="Smith M."/>
            <person name="Roesemann S."/>
            <person name="Alexander J.E."/>
            <person name="Rich S.A."/>
            <person name="Livny J."/>
            <person name="Vlamakis H."/>
            <person name="Clish C."/>
            <person name="Bullock K."/>
            <person name="Deik A."/>
            <person name="Scott J."/>
            <person name="Pierce K.A."/>
            <person name="Xavier R.J."/>
            <person name="Alm E.J."/>
        </authorList>
    </citation>
    <scope>NUCLEOTIDE SEQUENCE [LARGE SCALE GENOMIC DNA]</scope>
    <source>
        <strain evidence="7 12">BIOML-A11</strain>
        <strain evidence="6 11">BIOML-A16</strain>
        <strain evidence="5 10">BIOML-A29</strain>
    </source>
</reference>
<feature type="domain" description="Deacetylase PdaC" evidence="3">
    <location>
        <begin position="60"/>
        <end position="170"/>
    </location>
</feature>
<dbReference type="RefSeq" id="WP_005641434.1">
    <property type="nucleotide sequence ID" value="NZ_BAABYG010000001.1"/>
</dbReference>
<evidence type="ECO:0000313" key="6">
    <source>
        <dbReference type="EMBL" id="MTU68434.1"/>
    </source>
</evidence>
<dbReference type="Proteomes" id="UP001055114">
    <property type="component" value="Unassembled WGS sequence"/>
</dbReference>
<evidence type="ECO:0000313" key="8">
    <source>
        <dbReference type="EMBL" id="RHC84462.1"/>
    </source>
</evidence>
<comment type="caution">
    <text evidence="6">The sequence shown here is derived from an EMBL/GenBank/DDBJ whole genome shotgun (WGS) entry which is preliminary data.</text>
</comment>
<dbReference type="AlphaFoldDB" id="A0A3R5W6P0"/>
<dbReference type="InterPro" id="IPR037126">
    <property type="entry name" value="PdaC/RsiV-like_sf"/>
</dbReference>
<feature type="signal peptide" evidence="1">
    <location>
        <begin position="1"/>
        <end position="27"/>
    </location>
</feature>
<evidence type="ECO:0000313" key="5">
    <source>
        <dbReference type="EMBL" id="MTU40548.1"/>
    </source>
</evidence>
<evidence type="ECO:0000259" key="3">
    <source>
        <dbReference type="Pfam" id="PF13739"/>
    </source>
</evidence>
<dbReference type="EMBL" id="QSII01000014">
    <property type="protein sequence ID" value="RHC84462.1"/>
    <property type="molecule type" value="Genomic_DNA"/>
</dbReference>
<evidence type="ECO:0000313" key="4">
    <source>
        <dbReference type="EMBL" id="GKH74212.1"/>
    </source>
</evidence>
<dbReference type="Pfam" id="PF11738">
    <property type="entry name" value="DUF3298"/>
    <property type="match status" value="1"/>
</dbReference>
<reference evidence="4" key="3">
    <citation type="submission" date="2022-01" db="EMBL/GenBank/DDBJ databases">
        <title>Novel bile acid biosynthetic pathways are enriched in the microbiome of centenarians.</title>
        <authorList>
            <person name="Sato Y."/>
            <person name="Atarashi K."/>
            <person name="Plichta R.D."/>
            <person name="Arai Y."/>
            <person name="Sasajima S."/>
            <person name="Kearney M.S."/>
            <person name="Suda W."/>
            <person name="Takeshita K."/>
            <person name="Sasaki T."/>
            <person name="Okamoto S."/>
            <person name="Skelly N.A."/>
            <person name="Okamura Y."/>
            <person name="Vlamakis H."/>
            <person name="Li Y."/>
            <person name="Tanoue T."/>
            <person name="Takei H."/>
            <person name="Nittono H."/>
            <person name="Narushima S."/>
            <person name="Irie J."/>
            <person name="Itoh H."/>
            <person name="Moriya K."/>
            <person name="Sugiura Y."/>
            <person name="Suematsu M."/>
            <person name="Moritoki N."/>
            <person name="Shibata S."/>
            <person name="Littman R.D."/>
            <person name="Fischbach A.M."/>
            <person name="Uwamino Y."/>
            <person name="Inoue T."/>
            <person name="Honda A."/>
            <person name="Hattori M."/>
            <person name="Murai T."/>
            <person name="Xavier J.R."/>
            <person name="Hirose N."/>
            <person name="Honda K."/>
        </authorList>
    </citation>
    <scope>NUCLEOTIDE SEQUENCE</scope>
    <source>
        <strain evidence="4">CE91-St3</strain>
    </source>
</reference>
<keyword evidence="1" id="KW-0732">Signal</keyword>
<dbReference type="Pfam" id="PF13739">
    <property type="entry name" value="PdaC"/>
    <property type="match status" value="1"/>
</dbReference>
<dbReference type="GeneID" id="49202963"/>
<evidence type="ECO:0000313" key="9">
    <source>
        <dbReference type="Proteomes" id="UP000286260"/>
    </source>
</evidence>
<sequence length="286" mass="32872">MIPMSTQISKSLIALFFLGMFVTGCNTNTKQTADNDIKFDSIRVDRTYHLLNNPDNPNCNLQLNFTYPAKFSDKEILKKIQNDFVLSYFGENYENLSPEEAVAKYTEDYLNNYKELEADFKAELEKKDDLPVGAWFSYFEMSSDEIVYNQNDILSYTVSFENYTGGAHGSHAYNNHVINLKTGNAITEEDIFIENFQDSLAQILIDHIAKQNKVENPKDLENIGFFSVEEIFPNGNFLVDEDGITYTFNEYEIAAYVVRETNVFLPYAEILYLLKKDSPIAKLIDN</sequence>
<dbReference type="EMBL" id="WNDA01000005">
    <property type="protein sequence ID" value="MTU68434.1"/>
    <property type="molecule type" value="Genomic_DNA"/>
</dbReference>
<proteinExistence type="predicted"/>
<accession>A0A3R5W6P0</accession>
<dbReference type="EMBL" id="WNDD01000009">
    <property type="protein sequence ID" value="MTV01901.1"/>
    <property type="molecule type" value="Genomic_DNA"/>
</dbReference>
<dbReference type="Gene3D" id="3.90.640.20">
    <property type="entry name" value="Heat-shock cognate protein, ATPase"/>
    <property type="match status" value="1"/>
</dbReference>
<evidence type="ECO:0000313" key="11">
    <source>
        <dbReference type="Proteomes" id="UP000448908"/>
    </source>
</evidence>
<dbReference type="InterPro" id="IPR025303">
    <property type="entry name" value="PdaC"/>
</dbReference>
<dbReference type="Proteomes" id="UP000482671">
    <property type="component" value="Unassembled WGS sequence"/>
</dbReference>
<evidence type="ECO:0000313" key="7">
    <source>
        <dbReference type="EMBL" id="MTV01901.1"/>
    </source>
</evidence>
<reference evidence="8 9" key="1">
    <citation type="submission" date="2018-08" db="EMBL/GenBank/DDBJ databases">
        <title>A genome reference for cultivated species of the human gut microbiota.</title>
        <authorList>
            <person name="Zou Y."/>
            <person name="Xue W."/>
            <person name="Luo G."/>
        </authorList>
    </citation>
    <scope>NUCLEOTIDE SEQUENCE [LARGE SCALE GENOMIC DNA]</scope>
    <source>
        <strain evidence="8 9">AM34-17</strain>
    </source>
</reference>
<evidence type="ECO:0000313" key="10">
    <source>
        <dbReference type="Proteomes" id="UP000434916"/>
    </source>
</evidence>
<dbReference type="EMBL" id="BQNZ01000006">
    <property type="protein sequence ID" value="GKH74212.1"/>
    <property type="molecule type" value="Genomic_DNA"/>
</dbReference>
<dbReference type="OrthoDB" id="594879at2"/>
<evidence type="ECO:0000313" key="12">
    <source>
        <dbReference type="Proteomes" id="UP000482671"/>
    </source>
</evidence>
<evidence type="ECO:0000256" key="1">
    <source>
        <dbReference type="SAM" id="SignalP"/>
    </source>
</evidence>
<gene>
    <name evidence="4" type="ORF">CE91St3_40750</name>
    <name evidence="8" type="ORF">DW828_11060</name>
    <name evidence="5" type="ORF">GMD82_14015</name>
    <name evidence="6" type="ORF">GMD92_04965</name>
    <name evidence="7" type="ORF">GME02_09540</name>
</gene>
<dbReference type="Proteomes" id="UP000286260">
    <property type="component" value="Unassembled WGS sequence"/>
</dbReference>
<evidence type="ECO:0000259" key="2">
    <source>
        <dbReference type="Pfam" id="PF11738"/>
    </source>
</evidence>
<feature type="domain" description="DUF3298" evidence="2">
    <location>
        <begin position="189"/>
        <end position="267"/>
    </location>
</feature>
<dbReference type="EMBL" id="WNCN01000019">
    <property type="protein sequence ID" value="MTU40548.1"/>
    <property type="molecule type" value="Genomic_DNA"/>
</dbReference>
<feature type="chain" id="PRO_5044599843" evidence="1">
    <location>
        <begin position="28"/>
        <end position="286"/>
    </location>
</feature>
<protein>
    <submittedName>
        <fullName evidence="6 8">DUF4163 domain-containing protein</fullName>
    </submittedName>
</protein>
<name>A0A3R5W6P0_9BACT</name>
<dbReference type="Gene3D" id="3.30.565.40">
    <property type="entry name" value="Fervidobacterium nodosum Rt17-B1 like"/>
    <property type="match status" value="1"/>
</dbReference>
<organism evidence="6 11">
    <name type="scientific">Parabacteroides merdae</name>
    <dbReference type="NCBI Taxonomy" id="46503"/>
    <lineage>
        <taxon>Bacteria</taxon>
        <taxon>Pseudomonadati</taxon>
        <taxon>Bacteroidota</taxon>
        <taxon>Bacteroidia</taxon>
        <taxon>Bacteroidales</taxon>
        <taxon>Tannerellaceae</taxon>
        <taxon>Parabacteroides</taxon>
    </lineage>
</organism>
<dbReference type="InterPro" id="IPR021729">
    <property type="entry name" value="DUF3298"/>
</dbReference>
<dbReference type="Proteomes" id="UP000448908">
    <property type="component" value="Unassembled WGS sequence"/>
</dbReference>